<keyword evidence="2" id="KW-0732">Signal</keyword>
<reference evidence="4" key="1">
    <citation type="submission" date="2020-08" db="EMBL/GenBank/DDBJ databases">
        <title>Genome public.</title>
        <authorList>
            <person name="Liu C."/>
            <person name="Sun Q."/>
        </authorList>
    </citation>
    <scope>NUCLEOTIDE SEQUENCE</scope>
    <source>
        <strain evidence="4">NSJ-52</strain>
    </source>
</reference>
<accession>A0A8J6JFE7</accession>
<evidence type="ECO:0000256" key="1">
    <source>
        <dbReference type="ARBA" id="ARBA00022737"/>
    </source>
</evidence>
<dbReference type="EMBL" id="JACOPQ010000018">
    <property type="protein sequence ID" value="MBC5738611.1"/>
    <property type="molecule type" value="Genomic_DNA"/>
</dbReference>
<dbReference type="Pfam" id="PF00395">
    <property type="entry name" value="SLH"/>
    <property type="match status" value="1"/>
</dbReference>
<keyword evidence="5" id="KW-1185">Reference proteome</keyword>
<gene>
    <name evidence="4" type="ORF">H8S62_16490</name>
</gene>
<evidence type="ECO:0000313" key="4">
    <source>
        <dbReference type="EMBL" id="MBC5738611.1"/>
    </source>
</evidence>
<dbReference type="AlphaFoldDB" id="A0A8J6JFE7"/>
<dbReference type="RefSeq" id="WP_186920295.1">
    <property type="nucleotide sequence ID" value="NZ_JACOPQ010000018.1"/>
</dbReference>
<dbReference type="PROSITE" id="PS51272">
    <property type="entry name" value="SLH"/>
    <property type="match status" value="1"/>
</dbReference>
<feature type="signal peptide" evidence="2">
    <location>
        <begin position="1"/>
        <end position="20"/>
    </location>
</feature>
<proteinExistence type="predicted"/>
<dbReference type="Proteomes" id="UP000607645">
    <property type="component" value="Unassembled WGS sequence"/>
</dbReference>
<comment type="caution">
    <text evidence="4">The sequence shown here is derived from an EMBL/GenBank/DDBJ whole genome shotgun (WGS) entry which is preliminary data.</text>
</comment>
<dbReference type="InterPro" id="IPR001119">
    <property type="entry name" value="SLH_dom"/>
</dbReference>
<organism evidence="4 5">
    <name type="scientific">Lawsonibacter faecis</name>
    <dbReference type="NCBI Taxonomy" id="2763052"/>
    <lineage>
        <taxon>Bacteria</taxon>
        <taxon>Bacillati</taxon>
        <taxon>Bacillota</taxon>
        <taxon>Clostridia</taxon>
        <taxon>Eubacteriales</taxon>
        <taxon>Oscillospiraceae</taxon>
        <taxon>Lawsonibacter</taxon>
    </lineage>
</organism>
<evidence type="ECO:0000313" key="5">
    <source>
        <dbReference type="Proteomes" id="UP000607645"/>
    </source>
</evidence>
<feature type="domain" description="SLH" evidence="3">
    <location>
        <begin position="46"/>
        <end position="109"/>
    </location>
</feature>
<evidence type="ECO:0000259" key="3">
    <source>
        <dbReference type="PROSITE" id="PS51272"/>
    </source>
</evidence>
<evidence type="ECO:0000256" key="2">
    <source>
        <dbReference type="SAM" id="SignalP"/>
    </source>
</evidence>
<name>A0A8J6JFE7_9FIRM</name>
<protein>
    <submittedName>
        <fullName evidence="4">S-layer homology domain-containing protein</fullName>
    </submittedName>
</protein>
<feature type="chain" id="PRO_5035209458" evidence="2">
    <location>
        <begin position="21"/>
        <end position="165"/>
    </location>
</feature>
<sequence>MKKLLISVLCLTLLFAPALAADDATVTRGQFVAGIWELWGGVPYEDTRVFSDVDHDRSDTTAICWAYDLGLVQGTGGGLFAPDRPITREEAAVLLRRAADYLGRETATSSNLAECNDYDGISPWADDSLYWATEIRLIDWAPGGLMAPGETISPAEFSGILERFV</sequence>
<keyword evidence="1" id="KW-0677">Repeat</keyword>